<dbReference type="PANTHER" id="PTHR33204">
    <property type="entry name" value="TRANSCRIPTIONAL REGULATOR, MARR FAMILY"/>
    <property type="match status" value="1"/>
</dbReference>
<dbReference type="PANTHER" id="PTHR33204:SF37">
    <property type="entry name" value="HTH-TYPE TRANSCRIPTIONAL REGULATOR YODB"/>
    <property type="match status" value="1"/>
</dbReference>
<dbReference type="Gene3D" id="1.10.10.10">
    <property type="entry name" value="Winged helix-like DNA-binding domain superfamily/Winged helix DNA-binding domain"/>
    <property type="match status" value="1"/>
</dbReference>
<dbReference type="GO" id="GO:0003677">
    <property type="term" value="F:DNA binding"/>
    <property type="evidence" value="ECO:0007669"/>
    <property type="project" value="UniProtKB-KW"/>
</dbReference>
<evidence type="ECO:0000259" key="4">
    <source>
        <dbReference type="PROSITE" id="PS51118"/>
    </source>
</evidence>
<gene>
    <name evidence="5" type="ORF">QE399_004039</name>
</gene>
<accession>A0ABU1IGU1</accession>
<evidence type="ECO:0000313" key="6">
    <source>
        <dbReference type="Proteomes" id="UP001267710"/>
    </source>
</evidence>
<proteinExistence type="predicted"/>
<dbReference type="Pfam" id="PF01638">
    <property type="entry name" value="HxlR"/>
    <property type="match status" value="1"/>
</dbReference>
<keyword evidence="2 5" id="KW-0238">DNA-binding</keyword>
<comment type="caution">
    <text evidence="5">The sequence shown here is derived from an EMBL/GenBank/DDBJ whole genome shotgun (WGS) entry which is preliminary data.</text>
</comment>
<organism evidence="5 6">
    <name type="scientific">Paracidovorax wautersii</name>
    <dbReference type="NCBI Taxonomy" id="1177982"/>
    <lineage>
        <taxon>Bacteria</taxon>
        <taxon>Pseudomonadati</taxon>
        <taxon>Pseudomonadota</taxon>
        <taxon>Betaproteobacteria</taxon>
        <taxon>Burkholderiales</taxon>
        <taxon>Comamonadaceae</taxon>
        <taxon>Paracidovorax</taxon>
    </lineage>
</organism>
<sequence length="167" mass="17763">MDAFASDALSHAVADPVAEPAATAADAPAAAPVPSIAELMRRGEMLTPDCPSRDILQHVTSRWGVLILVALHDRTLRFSELRRTVGGVSERMLAQTLQTLERDGFVARKAYAVVPPHVEYSLTPMGREVSGHVQALADWIGGNLPGILAARDRSDAVAAPAAPRAVR</sequence>
<evidence type="ECO:0000256" key="3">
    <source>
        <dbReference type="ARBA" id="ARBA00023163"/>
    </source>
</evidence>
<dbReference type="InterPro" id="IPR036388">
    <property type="entry name" value="WH-like_DNA-bd_sf"/>
</dbReference>
<evidence type="ECO:0000256" key="1">
    <source>
        <dbReference type="ARBA" id="ARBA00023015"/>
    </source>
</evidence>
<keyword evidence="6" id="KW-1185">Reference proteome</keyword>
<dbReference type="InterPro" id="IPR036390">
    <property type="entry name" value="WH_DNA-bd_sf"/>
</dbReference>
<dbReference type="Proteomes" id="UP001267710">
    <property type="component" value="Unassembled WGS sequence"/>
</dbReference>
<keyword evidence="1" id="KW-0805">Transcription regulation</keyword>
<evidence type="ECO:0000256" key="2">
    <source>
        <dbReference type="ARBA" id="ARBA00023125"/>
    </source>
</evidence>
<dbReference type="EMBL" id="JAVIZX010000001">
    <property type="protein sequence ID" value="MDR6216350.1"/>
    <property type="molecule type" value="Genomic_DNA"/>
</dbReference>
<evidence type="ECO:0000313" key="5">
    <source>
        <dbReference type="EMBL" id="MDR6216350.1"/>
    </source>
</evidence>
<dbReference type="PROSITE" id="PS51118">
    <property type="entry name" value="HTH_HXLR"/>
    <property type="match status" value="1"/>
</dbReference>
<dbReference type="SUPFAM" id="SSF46785">
    <property type="entry name" value="Winged helix' DNA-binding domain"/>
    <property type="match status" value="1"/>
</dbReference>
<reference evidence="5 6" key="1">
    <citation type="submission" date="2023-08" db="EMBL/GenBank/DDBJ databases">
        <title>Functional and genomic diversity of the sorghum phyllosphere microbiome.</title>
        <authorList>
            <person name="Shade A."/>
        </authorList>
    </citation>
    <scope>NUCLEOTIDE SEQUENCE [LARGE SCALE GENOMIC DNA]</scope>
    <source>
        <strain evidence="5 6">SORGH_AS_0335</strain>
    </source>
</reference>
<protein>
    <submittedName>
        <fullName evidence="5">DNA-binding HxlR family transcriptional regulator</fullName>
    </submittedName>
</protein>
<feature type="domain" description="HTH hxlR-type" evidence="4">
    <location>
        <begin position="50"/>
        <end position="148"/>
    </location>
</feature>
<name>A0ABU1IGU1_9BURK</name>
<dbReference type="InterPro" id="IPR002577">
    <property type="entry name" value="HTH_HxlR"/>
</dbReference>
<keyword evidence="3" id="KW-0804">Transcription</keyword>